<name>A0A956LZU6_UNCEI</name>
<dbReference type="Gene3D" id="3.40.50.450">
    <property type="match status" value="1"/>
</dbReference>
<dbReference type="NCBIfam" id="TIGR00732">
    <property type="entry name" value="dprA"/>
    <property type="match status" value="1"/>
</dbReference>
<dbReference type="SUPFAM" id="SSF102405">
    <property type="entry name" value="MCP/YpsA-like"/>
    <property type="match status" value="1"/>
</dbReference>
<comment type="similarity">
    <text evidence="1">Belongs to the DprA/Smf family.</text>
</comment>
<dbReference type="InterPro" id="IPR057666">
    <property type="entry name" value="DrpA_SLOG"/>
</dbReference>
<accession>A0A956LZU6</accession>
<dbReference type="InterPro" id="IPR036388">
    <property type="entry name" value="WH-like_DNA-bd_sf"/>
</dbReference>
<proteinExistence type="inferred from homology"/>
<feature type="domain" description="DprA winged helix" evidence="4">
    <location>
        <begin position="380"/>
        <end position="438"/>
    </location>
</feature>
<dbReference type="Pfam" id="PF17782">
    <property type="entry name" value="WHD_DprA"/>
    <property type="match status" value="1"/>
</dbReference>
<reference evidence="5" key="1">
    <citation type="submission" date="2020-04" db="EMBL/GenBank/DDBJ databases">
        <authorList>
            <person name="Zhang T."/>
        </authorList>
    </citation>
    <scope>NUCLEOTIDE SEQUENCE</scope>
    <source>
        <strain evidence="5">HKST-UBA01</strain>
    </source>
</reference>
<reference evidence="5" key="2">
    <citation type="journal article" date="2021" name="Microbiome">
        <title>Successional dynamics and alternative stable states in a saline activated sludge microbial community over 9 years.</title>
        <authorList>
            <person name="Wang Y."/>
            <person name="Ye J."/>
            <person name="Ju F."/>
            <person name="Liu L."/>
            <person name="Boyd J.A."/>
            <person name="Deng Y."/>
            <person name="Parks D.H."/>
            <person name="Jiang X."/>
            <person name="Yin X."/>
            <person name="Woodcroft B.J."/>
            <person name="Tyson G.W."/>
            <person name="Hugenholtz P."/>
            <person name="Polz M.F."/>
            <person name="Zhang T."/>
        </authorList>
    </citation>
    <scope>NUCLEOTIDE SEQUENCE</scope>
    <source>
        <strain evidence="5">HKST-UBA01</strain>
    </source>
</reference>
<organism evidence="5 6">
    <name type="scientific">Eiseniibacteriota bacterium</name>
    <dbReference type="NCBI Taxonomy" id="2212470"/>
    <lineage>
        <taxon>Bacteria</taxon>
        <taxon>Candidatus Eiseniibacteriota</taxon>
    </lineage>
</organism>
<evidence type="ECO:0000259" key="3">
    <source>
        <dbReference type="Pfam" id="PF02481"/>
    </source>
</evidence>
<dbReference type="PANTHER" id="PTHR43022:SF1">
    <property type="entry name" value="PROTEIN SMF"/>
    <property type="match status" value="1"/>
</dbReference>
<dbReference type="GO" id="GO:0009294">
    <property type="term" value="P:DNA-mediated transformation"/>
    <property type="evidence" value="ECO:0007669"/>
    <property type="project" value="InterPro"/>
</dbReference>
<dbReference type="Proteomes" id="UP000697710">
    <property type="component" value="Unassembled WGS sequence"/>
</dbReference>
<dbReference type="InterPro" id="IPR003488">
    <property type="entry name" value="DprA"/>
</dbReference>
<feature type="region of interest" description="Disordered" evidence="2">
    <location>
        <begin position="315"/>
        <end position="345"/>
    </location>
</feature>
<dbReference type="Gene3D" id="1.10.10.10">
    <property type="entry name" value="Winged helix-like DNA-binding domain superfamily/Winged helix DNA-binding domain"/>
    <property type="match status" value="1"/>
</dbReference>
<evidence type="ECO:0000313" key="5">
    <source>
        <dbReference type="EMBL" id="MCA9728042.1"/>
    </source>
</evidence>
<comment type="caution">
    <text evidence="5">The sequence shown here is derived from an EMBL/GenBank/DDBJ whole genome shotgun (WGS) entry which is preliminary data.</text>
</comment>
<dbReference type="Pfam" id="PF02481">
    <property type="entry name" value="DNA_processg_A"/>
    <property type="match status" value="1"/>
</dbReference>
<gene>
    <name evidence="5" type="primary">dprA</name>
    <name evidence="5" type="ORF">KC729_10195</name>
</gene>
<feature type="region of interest" description="Disordered" evidence="2">
    <location>
        <begin position="357"/>
        <end position="389"/>
    </location>
</feature>
<evidence type="ECO:0000313" key="6">
    <source>
        <dbReference type="Proteomes" id="UP000697710"/>
    </source>
</evidence>
<sequence length="443" mass="47185">MLLTAGCAGPAARYRGDGSVRETTEWDRIRLESLRLSMLWQLHPRTARRIHDRILSGEQLERLLDDLEALRISPRTRAVLTKVPSADEAWELSERLPQLGIEFRMASDPGYPAGLAEIPDPPPFLFRRGGCWDAGWPRPVIGIIGSRAASRSGREIARTLARDLALSGATIVSGLARGIDAEAHHGALAADGCTIGVLGAGLDVVYPPEHESLQSRMLAAGGIVSEFPPGTPPLPLHFPRRNRILAALVDVLVVVEGTEKSGARSTVDHALDQGREVLAVPRDPVIPGSALPNRLLYEGALPALSAREVIEAAGAGDALSAPRSLRESTRFGTRRPTRGGTDSTVIGADTAKICSAARADTNRSTDPGSPAETHPGDPNPSPPAPDAPADLKAQVRRCLDTGPRGLAELSASLSAPIAALQAALSELEVLGWVLRDQGRYRRR</sequence>
<dbReference type="AlphaFoldDB" id="A0A956LZU6"/>
<evidence type="ECO:0000259" key="4">
    <source>
        <dbReference type="Pfam" id="PF17782"/>
    </source>
</evidence>
<feature type="compositionally biased region" description="Pro residues" evidence="2">
    <location>
        <begin position="377"/>
        <end position="386"/>
    </location>
</feature>
<evidence type="ECO:0000256" key="2">
    <source>
        <dbReference type="SAM" id="MobiDB-lite"/>
    </source>
</evidence>
<evidence type="ECO:0000256" key="1">
    <source>
        <dbReference type="ARBA" id="ARBA00006525"/>
    </source>
</evidence>
<protein>
    <submittedName>
        <fullName evidence="5">DNA-processing protein DprA</fullName>
    </submittedName>
</protein>
<feature type="domain" description="Smf/DprA SLOG" evidence="3">
    <location>
        <begin position="105"/>
        <end position="312"/>
    </location>
</feature>
<dbReference type="InterPro" id="IPR041614">
    <property type="entry name" value="DprA_WH"/>
</dbReference>
<dbReference type="EMBL" id="JAGQHR010000288">
    <property type="protein sequence ID" value="MCA9728042.1"/>
    <property type="molecule type" value="Genomic_DNA"/>
</dbReference>
<dbReference type="PANTHER" id="PTHR43022">
    <property type="entry name" value="PROTEIN SMF"/>
    <property type="match status" value="1"/>
</dbReference>